<proteinExistence type="predicted"/>
<dbReference type="EMBL" id="AUZY01006362">
    <property type="protein sequence ID" value="EQD54632.1"/>
    <property type="molecule type" value="Genomic_DNA"/>
</dbReference>
<sequence>MSNENTGKTVRFTRPAGTPLSADERAQLAALKTRAIDLSDMPESPADAEWMQFVPEVKRTKQLVSLRLDPDVLEYFRHTGTRYQTKINQVLRTYMQAHTGKQP</sequence>
<evidence type="ECO:0008006" key="5">
    <source>
        <dbReference type="Google" id="ProtNLM"/>
    </source>
</evidence>
<comment type="caution">
    <text evidence="3">The sequence shown here is derived from an EMBL/GenBank/DDBJ whole genome shotgun (WGS) entry which is preliminary data.</text>
</comment>
<reference evidence="3" key="1">
    <citation type="submission" date="2013-08" db="EMBL/GenBank/DDBJ databases">
        <authorList>
            <person name="Mendez C."/>
            <person name="Richter M."/>
            <person name="Ferrer M."/>
            <person name="Sanchez J."/>
        </authorList>
    </citation>
    <scope>NUCLEOTIDE SEQUENCE</scope>
</reference>
<dbReference type="EMBL" id="AUZX01011874">
    <property type="protein sequence ID" value="EQD41276.1"/>
    <property type="molecule type" value="Genomic_DNA"/>
</dbReference>
<feature type="region of interest" description="Disordered" evidence="1">
    <location>
        <begin position="1"/>
        <end position="21"/>
    </location>
</feature>
<dbReference type="AlphaFoldDB" id="T1AC64"/>
<organism evidence="3">
    <name type="scientific">mine drainage metagenome</name>
    <dbReference type="NCBI Taxonomy" id="410659"/>
    <lineage>
        <taxon>unclassified sequences</taxon>
        <taxon>metagenomes</taxon>
        <taxon>ecological metagenomes</taxon>
    </lineage>
</organism>
<protein>
    <recommendedName>
        <fullName evidence="5">BrnA antitoxin of type II toxin-antitoxin system</fullName>
    </recommendedName>
</protein>
<gene>
    <name evidence="2" type="ORF">B1A_16146</name>
    <name evidence="3" type="ORF">B1B_09598</name>
    <name evidence="4" type="ORF">B2A_03762</name>
</gene>
<dbReference type="Pfam" id="PF14384">
    <property type="entry name" value="BrnA_antitoxin"/>
    <property type="match status" value="1"/>
</dbReference>
<name>T1AC64_9ZZZZ</name>
<evidence type="ECO:0000313" key="2">
    <source>
        <dbReference type="EMBL" id="EQD41276.1"/>
    </source>
</evidence>
<evidence type="ECO:0000313" key="3">
    <source>
        <dbReference type="EMBL" id="EQD54632.1"/>
    </source>
</evidence>
<dbReference type="InterPro" id="IPR025528">
    <property type="entry name" value="BrnA_antitoxin"/>
</dbReference>
<evidence type="ECO:0000313" key="4">
    <source>
        <dbReference type="EMBL" id="EQD60229.1"/>
    </source>
</evidence>
<dbReference type="EMBL" id="AUZZ01002506">
    <property type="protein sequence ID" value="EQD60229.1"/>
    <property type="molecule type" value="Genomic_DNA"/>
</dbReference>
<reference evidence="3" key="2">
    <citation type="journal article" date="2014" name="ISME J.">
        <title>Microbial stratification in low pH oxic and suboxic macroscopic growths along an acid mine drainage.</title>
        <authorList>
            <person name="Mendez-Garcia C."/>
            <person name="Mesa V."/>
            <person name="Sprenger R.R."/>
            <person name="Richter M."/>
            <person name="Diez M.S."/>
            <person name="Solano J."/>
            <person name="Bargiela R."/>
            <person name="Golyshina O.V."/>
            <person name="Manteca A."/>
            <person name="Ramos J.L."/>
            <person name="Gallego J.R."/>
            <person name="Llorente I."/>
            <person name="Martins Dos Santos V.A."/>
            <person name="Jensen O.N."/>
            <person name="Pelaez A.I."/>
            <person name="Sanchez J."/>
            <person name="Ferrer M."/>
        </authorList>
    </citation>
    <scope>NUCLEOTIDE SEQUENCE</scope>
</reference>
<evidence type="ECO:0000256" key="1">
    <source>
        <dbReference type="SAM" id="MobiDB-lite"/>
    </source>
</evidence>
<accession>T1AC64</accession>